<reference evidence="2" key="2">
    <citation type="submission" date="2019-07" db="EMBL/GenBank/DDBJ databases">
        <authorList>
            <person name="Yang Y."/>
            <person name="Bocs S."/>
            <person name="Baudouin L."/>
        </authorList>
    </citation>
    <scope>NUCLEOTIDE SEQUENCE</scope>
    <source>
        <tissue evidence="2">Spear leaf of Hainan Tall coconut</tissue>
    </source>
</reference>
<sequence length="102" mass="11512">MVFNSRWVAAVATVSADACQYVACNPDRLSSEQVLELICCLPLHQLRRLALCLFSFFCFPVAEPPPRRRRRFYAYRRSFSSSSSSSSSSDPYDSAGYDSHSD</sequence>
<accession>A0A8K0N340</accession>
<proteinExistence type="predicted"/>
<comment type="caution">
    <text evidence="2">The sequence shown here is derived from an EMBL/GenBank/DDBJ whole genome shotgun (WGS) entry which is preliminary data.</text>
</comment>
<dbReference type="PANTHER" id="PTHR35104">
    <property type="entry name" value="OS03G0807000 PROTEIN"/>
    <property type="match status" value="1"/>
</dbReference>
<feature type="compositionally biased region" description="Low complexity" evidence="1">
    <location>
        <begin position="77"/>
        <end position="95"/>
    </location>
</feature>
<dbReference type="EMBL" id="CM017877">
    <property type="protein sequence ID" value="KAG1347603.1"/>
    <property type="molecule type" value="Genomic_DNA"/>
</dbReference>
<dbReference type="AlphaFoldDB" id="A0A8K0N340"/>
<gene>
    <name evidence="2" type="ORF">COCNU_06G014320</name>
</gene>
<dbReference type="PANTHER" id="PTHR35104:SF13">
    <property type="entry name" value="OS03G0807000 PROTEIN"/>
    <property type="match status" value="1"/>
</dbReference>
<dbReference type="Proteomes" id="UP000797356">
    <property type="component" value="Chromosome 6"/>
</dbReference>
<reference evidence="2" key="1">
    <citation type="journal article" date="2017" name="Gigascience">
        <title>The genome draft of coconut (Cocos nucifera).</title>
        <authorList>
            <person name="Xiao Y."/>
            <person name="Xu P."/>
            <person name="Fan H."/>
            <person name="Baudouin L."/>
            <person name="Xia W."/>
            <person name="Bocs S."/>
            <person name="Xu J."/>
            <person name="Li Q."/>
            <person name="Guo A."/>
            <person name="Zhou L."/>
            <person name="Li J."/>
            <person name="Wu Y."/>
            <person name="Ma Z."/>
            <person name="Armero A."/>
            <person name="Issali A.E."/>
            <person name="Liu N."/>
            <person name="Peng M."/>
            <person name="Yang Y."/>
        </authorList>
    </citation>
    <scope>NUCLEOTIDE SEQUENCE</scope>
    <source>
        <tissue evidence="2">Spear leaf of Hainan Tall coconut</tissue>
    </source>
</reference>
<organism evidence="2 3">
    <name type="scientific">Cocos nucifera</name>
    <name type="common">Coconut palm</name>
    <dbReference type="NCBI Taxonomy" id="13894"/>
    <lineage>
        <taxon>Eukaryota</taxon>
        <taxon>Viridiplantae</taxon>
        <taxon>Streptophyta</taxon>
        <taxon>Embryophyta</taxon>
        <taxon>Tracheophyta</taxon>
        <taxon>Spermatophyta</taxon>
        <taxon>Magnoliopsida</taxon>
        <taxon>Liliopsida</taxon>
        <taxon>Arecaceae</taxon>
        <taxon>Arecoideae</taxon>
        <taxon>Cocoseae</taxon>
        <taxon>Attaleinae</taxon>
        <taxon>Cocos</taxon>
    </lineage>
</organism>
<dbReference type="OrthoDB" id="1935666at2759"/>
<protein>
    <submittedName>
        <fullName evidence="2">Uncharacterized protein</fullName>
    </submittedName>
</protein>
<evidence type="ECO:0000313" key="2">
    <source>
        <dbReference type="EMBL" id="KAG1347603.1"/>
    </source>
</evidence>
<keyword evidence="3" id="KW-1185">Reference proteome</keyword>
<evidence type="ECO:0000256" key="1">
    <source>
        <dbReference type="SAM" id="MobiDB-lite"/>
    </source>
</evidence>
<feature type="region of interest" description="Disordered" evidence="1">
    <location>
        <begin position="77"/>
        <end position="102"/>
    </location>
</feature>
<name>A0A8K0N340_COCNU</name>
<evidence type="ECO:0000313" key="3">
    <source>
        <dbReference type="Proteomes" id="UP000797356"/>
    </source>
</evidence>